<evidence type="ECO:0000256" key="7">
    <source>
        <dbReference type="PROSITE-ProRule" id="PRU00339"/>
    </source>
</evidence>
<dbReference type="GO" id="GO:0004674">
    <property type="term" value="F:protein serine/threonine kinase activity"/>
    <property type="evidence" value="ECO:0007669"/>
    <property type="project" value="TreeGrafter"/>
</dbReference>
<dbReference type="InterPro" id="IPR017441">
    <property type="entry name" value="Protein_kinase_ATP_BS"/>
</dbReference>
<evidence type="ECO:0000313" key="12">
    <source>
        <dbReference type="Proteomes" id="UP000613768"/>
    </source>
</evidence>
<dbReference type="GO" id="GO:0005524">
    <property type="term" value="F:ATP binding"/>
    <property type="evidence" value="ECO:0007669"/>
    <property type="project" value="UniProtKB-UniRule"/>
</dbReference>
<dbReference type="InterPro" id="IPR029787">
    <property type="entry name" value="Nucleotide_cyclase"/>
</dbReference>
<gene>
    <name evidence="11" type="ORF">IFO71_20085</name>
</gene>
<evidence type="ECO:0000256" key="3">
    <source>
        <dbReference type="ARBA" id="ARBA00022679"/>
    </source>
</evidence>
<reference evidence="11 12" key="1">
    <citation type="submission" date="2020-09" db="EMBL/GenBank/DDBJ databases">
        <title>Pseudoxanthomonas sp. CAU 1598 isolated from sand of Yaerae Beach.</title>
        <authorList>
            <person name="Kim W."/>
        </authorList>
    </citation>
    <scope>NUCLEOTIDE SEQUENCE [LARGE SCALE GENOMIC DNA]</scope>
    <source>
        <strain evidence="11 12">CAU 1598</strain>
    </source>
</reference>
<feature type="repeat" description="TPR" evidence="7">
    <location>
        <begin position="710"/>
        <end position="743"/>
    </location>
</feature>
<dbReference type="GO" id="GO:0035556">
    <property type="term" value="P:intracellular signal transduction"/>
    <property type="evidence" value="ECO:0007669"/>
    <property type="project" value="InterPro"/>
</dbReference>
<evidence type="ECO:0000256" key="1">
    <source>
        <dbReference type="ARBA" id="ARBA00004167"/>
    </source>
</evidence>
<evidence type="ECO:0000256" key="9">
    <source>
        <dbReference type="SAM" id="Coils"/>
    </source>
</evidence>
<dbReference type="GO" id="GO:0016020">
    <property type="term" value="C:membrane"/>
    <property type="evidence" value="ECO:0007669"/>
    <property type="project" value="UniProtKB-SubCell"/>
</dbReference>
<dbReference type="SMART" id="SM00220">
    <property type="entry name" value="S_TKc"/>
    <property type="match status" value="1"/>
</dbReference>
<organism evidence="11 12">
    <name type="scientific">Pseudomarimonas arenosa</name>
    <dbReference type="NCBI Taxonomy" id="2774145"/>
    <lineage>
        <taxon>Bacteria</taxon>
        <taxon>Pseudomonadati</taxon>
        <taxon>Pseudomonadota</taxon>
        <taxon>Gammaproteobacteria</taxon>
        <taxon>Lysobacterales</taxon>
        <taxon>Lysobacteraceae</taxon>
        <taxon>Pseudomarimonas</taxon>
    </lineage>
</organism>
<dbReference type="EMBL" id="JACYTR010000079">
    <property type="protein sequence ID" value="MBD8528054.1"/>
    <property type="molecule type" value="Genomic_DNA"/>
</dbReference>
<evidence type="ECO:0000256" key="5">
    <source>
        <dbReference type="ARBA" id="ARBA00022777"/>
    </source>
</evidence>
<dbReference type="PROSITE" id="PS00107">
    <property type="entry name" value="PROTEIN_KINASE_ATP"/>
    <property type="match status" value="1"/>
</dbReference>
<dbReference type="InterPro" id="IPR019734">
    <property type="entry name" value="TPR_rpt"/>
</dbReference>
<comment type="subcellular location">
    <subcellularLocation>
        <location evidence="1">Membrane</location>
        <topology evidence="1">Single-pass membrane protein</topology>
    </subcellularLocation>
</comment>
<keyword evidence="9" id="KW-0175">Coiled coil</keyword>
<evidence type="ECO:0000256" key="2">
    <source>
        <dbReference type="ARBA" id="ARBA00010886"/>
    </source>
</evidence>
<dbReference type="CDD" id="cd14014">
    <property type="entry name" value="STKc_PknB_like"/>
    <property type="match status" value="1"/>
</dbReference>
<dbReference type="SUPFAM" id="SSF48452">
    <property type="entry name" value="TPR-like"/>
    <property type="match status" value="2"/>
</dbReference>
<evidence type="ECO:0000256" key="8">
    <source>
        <dbReference type="PROSITE-ProRule" id="PRU10141"/>
    </source>
</evidence>
<dbReference type="PANTHER" id="PTHR43671:SF85">
    <property type="entry name" value="KINASE, PUTATIVE-RELATED"/>
    <property type="match status" value="1"/>
</dbReference>
<evidence type="ECO:0000256" key="6">
    <source>
        <dbReference type="ARBA" id="ARBA00022840"/>
    </source>
</evidence>
<keyword evidence="12" id="KW-1185">Reference proteome</keyword>
<feature type="coiled-coil region" evidence="9">
    <location>
        <begin position="544"/>
        <end position="571"/>
    </location>
</feature>
<evidence type="ECO:0000259" key="10">
    <source>
        <dbReference type="PROSITE" id="PS50011"/>
    </source>
</evidence>
<name>A0AAW3ZSR0_9GAMM</name>
<dbReference type="PANTHER" id="PTHR43671">
    <property type="entry name" value="SERINE/THREONINE-PROTEIN KINASE NEK"/>
    <property type="match status" value="1"/>
</dbReference>
<dbReference type="InterPro" id="IPR011009">
    <property type="entry name" value="Kinase-like_dom_sf"/>
</dbReference>
<dbReference type="InterPro" id="IPR008271">
    <property type="entry name" value="Ser/Thr_kinase_AS"/>
</dbReference>
<keyword evidence="7" id="KW-0802">TPR repeat</keyword>
<dbReference type="CDD" id="cd07302">
    <property type="entry name" value="CHD"/>
    <property type="match status" value="1"/>
</dbReference>
<comment type="caution">
    <text evidence="11">The sequence shown here is derived from an EMBL/GenBank/DDBJ whole genome shotgun (WGS) entry which is preliminary data.</text>
</comment>
<dbReference type="InterPro" id="IPR000719">
    <property type="entry name" value="Prot_kinase_dom"/>
</dbReference>
<dbReference type="Gene3D" id="1.10.510.10">
    <property type="entry name" value="Transferase(Phosphotransferase) domain 1"/>
    <property type="match status" value="1"/>
</dbReference>
<dbReference type="Proteomes" id="UP000613768">
    <property type="component" value="Unassembled WGS sequence"/>
</dbReference>
<dbReference type="InterPro" id="IPR001054">
    <property type="entry name" value="A/G_cyclase"/>
</dbReference>
<keyword evidence="5 11" id="KW-0418">Kinase</keyword>
<feature type="domain" description="Protein kinase" evidence="10">
    <location>
        <begin position="232"/>
        <end position="490"/>
    </location>
</feature>
<dbReference type="SUPFAM" id="SSF56112">
    <property type="entry name" value="Protein kinase-like (PK-like)"/>
    <property type="match status" value="1"/>
</dbReference>
<dbReference type="PROSITE" id="PS50011">
    <property type="entry name" value="PROTEIN_KINASE_DOM"/>
    <property type="match status" value="1"/>
</dbReference>
<dbReference type="Gene3D" id="3.30.70.1230">
    <property type="entry name" value="Nucleotide cyclase"/>
    <property type="match status" value="1"/>
</dbReference>
<accession>A0AAW3ZSR0</accession>
<feature type="binding site" evidence="8">
    <location>
        <position position="261"/>
    </location>
    <ligand>
        <name>ATP</name>
        <dbReference type="ChEBI" id="CHEBI:30616"/>
    </ligand>
</feature>
<dbReference type="Pfam" id="PF13176">
    <property type="entry name" value="TPR_7"/>
    <property type="match status" value="1"/>
</dbReference>
<sequence>MPSPSVVEQRSVLITDLVDSTRLLAELGDARAHELQLQHDRRARDLLAEHHGQEIDKSDGFLLLFARAADAVLFALHYHRLLREFSAECGVQWRARVGIHQGELFLHPNEQADIARGAKPLEVDGMAKPVAARLMSLAQGGQTLLSRRAFDAARRAGTDLSELSPAWVAHGCYRLKGMDEPIEVFEVGVPGQAPLNRPPDSDKAVREVSDEEALLLGWRPGPGLPVPERPQWRLVKKLGSGGFGEVWLIEHGQSRDRRVLKFCHDAEHLRSLKREVTVFRLIKEAIGDRRDIAQIFDWQLNQSPFYLEIEYVEGGDLLSYAEAAGGLQAIPLQRRIELVAQVADALGAAHSVGVLHKDIKPANVLIRGGETPQAVLTDFGIGLITDRGQLLARGITMAGFTEALHASPTAGTQLYMAPELLEGKAASMQADLYALGVMLYELAAGQFKALAPGWQRDIQDELLAADIASLVDGDPMRRPTSAARVAHDLRALPERHRRLAAKRQAESEAKANRVALIKAQRRKRWALGLSGSLILVLALVGYAAKQAMDARREAEARRDQAEQLISFMLNDLRGKLSKLGRLDVLDGVGDAAKNYFATVDASSLTPNELLSRVKALYQLGEVMAQQGRYPQAAEAMAESLKLANQLHALDPREPSYAFEKAQAEFWSGYVAWQRGDVAEATPFFQAYERTAQRMLDAGLGSRDTWTREQGYAWSNLGSLYEQLGDLDAASDYYTRYLHLLEQRQDSSPAHLRMLANANNKLGYLAEKSGQYQRAAQLYAAEFAIAQGLSESESDNALNQQRFAKAAGFHCRGLWFSGQPVEAIDACRVSHSISRGLALNDPQNLPKWNDYVTACKRLVSLLAEQQETQRGAAVLQQCSEELDAANIEPASERVGLQLPLESTAQILFPEQANPRLHALLREQTIDDKHAPARLLAQTLWELTLGDQASAQGNSAAAERHWRDALRVIDGQHGLDFSLLRARLWNRLGQRKQATALLSSLLSAGVSERILPREVGLPPLL</sequence>
<dbReference type="GO" id="GO:0009190">
    <property type="term" value="P:cyclic nucleotide biosynthetic process"/>
    <property type="evidence" value="ECO:0007669"/>
    <property type="project" value="InterPro"/>
</dbReference>
<dbReference type="Gene3D" id="1.25.40.10">
    <property type="entry name" value="Tetratricopeptide repeat domain"/>
    <property type="match status" value="2"/>
</dbReference>
<keyword evidence="3" id="KW-0808">Transferase</keyword>
<dbReference type="SUPFAM" id="SSF55073">
    <property type="entry name" value="Nucleotide cyclase"/>
    <property type="match status" value="1"/>
</dbReference>
<keyword evidence="6 8" id="KW-0067">ATP-binding</keyword>
<evidence type="ECO:0000256" key="4">
    <source>
        <dbReference type="ARBA" id="ARBA00022741"/>
    </source>
</evidence>
<dbReference type="PROSITE" id="PS50005">
    <property type="entry name" value="TPR"/>
    <property type="match status" value="2"/>
</dbReference>
<dbReference type="PROSITE" id="PS00108">
    <property type="entry name" value="PROTEIN_KINASE_ST"/>
    <property type="match status" value="1"/>
</dbReference>
<dbReference type="AlphaFoldDB" id="A0AAW3ZSR0"/>
<dbReference type="InterPro" id="IPR011990">
    <property type="entry name" value="TPR-like_helical_dom_sf"/>
</dbReference>
<dbReference type="Pfam" id="PF00069">
    <property type="entry name" value="Pkinase"/>
    <property type="match status" value="1"/>
</dbReference>
<protein>
    <submittedName>
        <fullName evidence="11">Protein kinase</fullName>
    </submittedName>
</protein>
<comment type="similarity">
    <text evidence="2">Belongs to the protein kinase superfamily. NEK Ser/Thr protein kinase family. NIMA subfamily.</text>
</comment>
<dbReference type="RefSeq" id="WP_192031475.1">
    <property type="nucleotide sequence ID" value="NZ_JACYTR010000079.1"/>
</dbReference>
<proteinExistence type="inferred from homology"/>
<dbReference type="SMART" id="SM00028">
    <property type="entry name" value="TPR"/>
    <property type="match status" value="3"/>
</dbReference>
<dbReference type="InterPro" id="IPR050660">
    <property type="entry name" value="NEK_Ser/Thr_kinase"/>
</dbReference>
<dbReference type="GO" id="GO:0004016">
    <property type="term" value="F:adenylate cyclase activity"/>
    <property type="evidence" value="ECO:0007669"/>
    <property type="project" value="UniProtKB-ARBA"/>
</dbReference>
<feature type="repeat" description="TPR" evidence="7">
    <location>
        <begin position="613"/>
        <end position="646"/>
    </location>
</feature>
<keyword evidence="4 8" id="KW-0547">Nucleotide-binding</keyword>
<evidence type="ECO:0000313" key="11">
    <source>
        <dbReference type="EMBL" id="MBD8528054.1"/>
    </source>
</evidence>